<dbReference type="RefSeq" id="XP_003063696.1">
    <property type="nucleotide sequence ID" value="XM_003063650.1"/>
</dbReference>
<dbReference type="AlphaFoldDB" id="C1N791"/>
<name>C1N791_MICPC</name>
<evidence type="ECO:0000313" key="9">
    <source>
        <dbReference type="Proteomes" id="UP000001876"/>
    </source>
</evidence>
<gene>
    <name evidence="8" type="ORF">MICPUCDRAFT_48999</name>
</gene>
<evidence type="ECO:0000256" key="5">
    <source>
        <dbReference type="PIRNR" id="PIRNR039087"/>
    </source>
</evidence>
<dbReference type="GO" id="GO:0000027">
    <property type="term" value="P:ribosomal large subunit assembly"/>
    <property type="evidence" value="ECO:0007669"/>
    <property type="project" value="TreeGrafter"/>
</dbReference>
<dbReference type="Gene3D" id="3.30.70.1730">
    <property type="match status" value="1"/>
</dbReference>
<evidence type="ECO:0000256" key="4">
    <source>
        <dbReference type="ARBA" id="ARBA00023274"/>
    </source>
</evidence>
<dbReference type="GeneID" id="9689298"/>
<dbReference type="InterPro" id="IPR043164">
    <property type="entry name" value="Ribosomal_uL10-like_insert_sf"/>
</dbReference>
<dbReference type="PANTHER" id="PTHR45699:SF3">
    <property type="entry name" value="LARGE RIBOSOMAL SUBUNIT PROTEIN UL10"/>
    <property type="match status" value="1"/>
</dbReference>
<evidence type="ECO:0000256" key="2">
    <source>
        <dbReference type="ARBA" id="ARBA00008889"/>
    </source>
</evidence>
<feature type="region of interest" description="Disordered" evidence="6">
    <location>
        <begin position="282"/>
        <end position="315"/>
    </location>
</feature>
<evidence type="ECO:0000256" key="3">
    <source>
        <dbReference type="ARBA" id="ARBA00022980"/>
    </source>
</evidence>
<evidence type="ECO:0000256" key="1">
    <source>
        <dbReference type="ARBA" id="ARBA00002200"/>
    </source>
</evidence>
<evidence type="ECO:0000256" key="6">
    <source>
        <dbReference type="SAM" id="MobiDB-lite"/>
    </source>
</evidence>
<dbReference type="Pfam" id="PF00466">
    <property type="entry name" value="Ribosomal_L10"/>
    <property type="match status" value="1"/>
</dbReference>
<organism evidence="9">
    <name type="scientific">Micromonas pusilla (strain CCMP1545)</name>
    <name type="common">Picoplanktonic green alga</name>
    <dbReference type="NCBI Taxonomy" id="564608"/>
    <lineage>
        <taxon>Eukaryota</taxon>
        <taxon>Viridiplantae</taxon>
        <taxon>Chlorophyta</taxon>
        <taxon>Mamiellophyceae</taxon>
        <taxon>Mamiellales</taxon>
        <taxon>Mamiellaceae</taxon>
        <taxon>Micromonas</taxon>
    </lineage>
</organism>
<evidence type="ECO:0000259" key="7">
    <source>
        <dbReference type="Pfam" id="PF17777"/>
    </source>
</evidence>
<evidence type="ECO:0000313" key="8">
    <source>
        <dbReference type="EMBL" id="EEH52069.1"/>
    </source>
</evidence>
<dbReference type="SUPFAM" id="SSF160369">
    <property type="entry name" value="Ribosomal protein L10-like"/>
    <property type="match status" value="1"/>
</dbReference>
<comment type="similarity">
    <text evidence="2 5">Belongs to the universal ribosomal protein uL10 family.</text>
</comment>
<dbReference type="KEGG" id="mpp:MICPUCDRAFT_48999"/>
<dbReference type="GO" id="GO:0003735">
    <property type="term" value="F:structural constituent of ribosome"/>
    <property type="evidence" value="ECO:0007669"/>
    <property type="project" value="TreeGrafter"/>
</dbReference>
<dbReference type="InterPro" id="IPR001790">
    <property type="entry name" value="Ribosomal_uL10"/>
</dbReference>
<dbReference type="PANTHER" id="PTHR45699">
    <property type="entry name" value="60S ACIDIC RIBOSOMAL PROTEIN P0"/>
    <property type="match status" value="1"/>
</dbReference>
<feature type="domain" description="Large ribosomal subunit protein uL10-like insertion" evidence="7">
    <location>
        <begin position="113"/>
        <end position="181"/>
    </location>
</feature>
<dbReference type="FunFam" id="3.90.105.20:FF:000001">
    <property type="entry name" value="60S acidic ribosomal protein P0"/>
    <property type="match status" value="1"/>
</dbReference>
<dbReference type="Gene3D" id="3.90.105.20">
    <property type="match status" value="1"/>
</dbReference>
<dbReference type="EMBL" id="GG663749">
    <property type="protein sequence ID" value="EEH52069.1"/>
    <property type="molecule type" value="Genomic_DNA"/>
</dbReference>
<keyword evidence="4 5" id="KW-0687">Ribonucleoprotein</keyword>
<dbReference type="GO" id="GO:0022625">
    <property type="term" value="C:cytosolic large ribosomal subunit"/>
    <property type="evidence" value="ECO:0007669"/>
    <property type="project" value="TreeGrafter"/>
</dbReference>
<accession>C1N791</accession>
<dbReference type="eggNOG" id="KOG0815">
    <property type="taxonomic scope" value="Eukaryota"/>
</dbReference>
<reference evidence="8 9" key="1">
    <citation type="journal article" date="2009" name="Science">
        <title>Green evolution and dynamic adaptations revealed by genomes of the marine picoeukaryotes Micromonas.</title>
        <authorList>
            <person name="Worden A.Z."/>
            <person name="Lee J.H."/>
            <person name="Mock T."/>
            <person name="Rouze P."/>
            <person name="Simmons M.P."/>
            <person name="Aerts A.L."/>
            <person name="Allen A.E."/>
            <person name="Cuvelier M.L."/>
            <person name="Derelle E."/>
            <person name="Everett M.V."/>
            <person name="Foulon E."/>
            <person name="Grimwood J."/>
            <person name="Gundlach H."/>
            <person name="Henrissat B."/>
            <person name="Napoli C."/>
            <person name="McDonald S.M."/>
            <person name="Parker M.S."/>
            <person name="Rombauts S."/>
            <person name="Salamov A."/>
            <person name="Von Dassow P."/>
            <person name="Badger J.H."/>
            <person name="Coutinho P.M."/>
            <person name="Demir E."/>
            <person name="Dubchak I."/>
            <person name="Gentemann C."/>
            <person name="Eikrem W."/>
            <person name="Gready J.E."/>
            <person name="John U."/>
            <person name="Lanier W."/>
            <person name="Lindquist E.A."/>
            <person name="Lucas S."/>
            <person name="Mayer K.F."/>
            <person name="Moreau H."/>
            <person name="Not F."/>
            <person name="Otillar R."/>
            <person name="Panaud O."/>
            <person name="Pangilinan J."/>
            <person name="Paulsen I."/>
            <person name="Piegu B."/>
            <person name="Poliakov A."/>
            <person name="Robbens S."/>
            <person name="Schmutz J."/>
            <person name="Toulza E."/>
            <person name="Wyss T."/>
            <person name="Zelensky A."/>
            <person name="Zhou K."/>
            <person name="Armbrust E.V."/>
            <person name="Bhattacharya D."/>
            <person name="Goodenough U.W."/>
            <person name="Van de Peer Y."/>
            <person name="Grigoriev I.V."/>
        </authorList>
    </citation>
    <scope>NUCLEOTIDE SEQUENCE [LARGE SCALE GENOMIC DNA]</scope>
    <source>
        <strain evidence="8 9">CCMP1545</strain>
    </source>
</reference>
<dbReference type="OrthoDB" id="10259902at2759"/>
<dbReference type="InterPro" id="IPR043141">
    <property type="entry name" value="Ribosomal_uL10-like_sf"/>
</dbReference>
<dbReference type="OMA" id="ESHEYYE"/>
<dbReference type="Pfam" id="PF17777">
    <property type="entry name" value="RL10P_insert"/>
    <property type="match status" value="1"/>
</dbReference>
<dbReference type="STRING" id="564608.C1N791"/>
<keyword evidence="9" id="KW-1185">Reference proteome</keyword>
<dbReference type="Proteomes" id="UP000001876">
    <property type="component" value="Unassembled WGS sequence"/>
</dbReference>
<proteinExistence type="inferred from homology"/>
<comment type="function">
    <text evidence="1 5">Ribosomal protein P0 is the functional equivalent of E.coli protein L10.</text>
</comment>
<feature type="compositionally biased region" description="Acidic residues" evidence="6">
    <location>
        <begin position="299"/>
        <end position="315"/>
    </location>
</feature>
<dbReference type="CDD" id="cd05795">
    <property type="entry name" value="Ribosomal_P0_L10e"/>
    <property type="match status" value="1"/>
</dbReference>
<dbReference type="InterPro" id="IPR050323">
    <property type="entry name" value="Ribosomal_protein_uL10"/>
</dbReference>
<dbReference type="GO" id="GO:0002181">
    <property type="term" value="P:cytoplasmic translation"/>
    <property type="evidence" value="ECO:0007669"/>
    <property type="project" value="TreeGrafter"/>
</dbReference>
<dbReference type="Pfam" id="PF00428">
    <property type="entry name" value="Ribosomal_60s"/>
    <property type="match status" value="1"/>
</dbReference>
<sequence length="315" mass="33449">MPSAAILKVKQAYNDRLCKLLDDHDRAFLVHADNVGSRQFMDIRAALRPVSHILMGKNTMMRKCIREYCERKGDDSWNTLADKLIGNVGIIFTTGDMAEVRKTIAEFVVPAPAKVNAIAPCEVVIPAGPTGMEPSQTGFFQVLNIATKINKGAIEILSDFKCVEAGEKVTSSAATLLGKMGFTPFTYGLEVQMVYDKGAIFDVKVLDISDDDITQMFGAGLKNVAALSLATGYATVAAVPHAIINGYKNVLAISIATDYTFDLAQKVKDYLANPGAFGGGGGGGGGGGAAAAAAKAPEPEPEEEEEEEAAFDLFD</sequence>
<dbReference type="GO" id="GO:0070180">
    <property type="term" value="F:large ribosomal subunit rRNA binding"/>
    <property type="evidence" value="ECO:0007669"/>
    <property type="project" value="TreeGrafter"/>
</dbReference>
<dbReference type="PIRSF" id="PIRSF039087">
    <property type="entry name" value="L10E"/>
    <property type="match status" value="1"/>
</dbReference>
<dbReference type="InterPro" id="IPR030670">
    <property type="entry name" value="uL10_eukaryotes"/>
</dbReference>
<keyword evidence="3 5" id="KW-0689">Ribosomal protein</keyword>
<protein>
    <recommendedName>
        <fullName evidence="5">60S acidic ribosomal protein P0</fullName>
    </recommendedName>
</protein>
<dbReference type="InterPro" id="IPR040637">
    <property type="entry name" value="Ribosomal_uL10-like_insert"/>
</dbReference>